<keyword evidence="4" id="KW-1003">Cell membrane</keyword>
<evidence type="ECO:0000256" key="3">
    <source>
        <dbReference type="ARBA" id="ARBA00022448"/>
    </source>
</evidence>
<evidence type="ECO:0000313" key="11">
    <source>
        <dbReference type="Proteomes" id="UP000183263"/>
    </source>
</evidence>
<reference evidence="10 11" key="1">
    <citation type="submission" date="2016-10" db="EMBL/GenBank/DDBJ databases">
        <authorList>
            <person name="de Groot N.N."/>
        </authorList>
    </citation>
    <scope>NUCLEOTIDE SEQUENCE [LARGE SCALE GENOMIC DNA]</scope>
    <source>
        <strain evidence="10 11">DSM 44892</strain>
    </source>
</reference>
<gene>
    <name evidence="10" type="ORF">SAMN05444695_103330</name>
</gene>
<comment type="subcellular location">
    <subcellularLocation>
        <location evidence="1 9">Cell membrane</location>
        <topology evidence="1 9">Multi-pass membrane protein</topology>
    </subcellularLocation>
</comment>
<sequence>MAGVFLICAIVAEVTATLSLRAGVGGRRAWYLVVVVGYLLAFGFLSLTLRAGLPLGVAYGIWAAVGVAVTAVASRFLFREPLTVVMGIGIVLIMGGVLLIETGGAH</sequence>
<keyword evidence="7" id="KW-0472">Membrane</keyword>
<protein>
    <submittedName>
        <fullName evidence="10">Small multidrug resistance pump</fullName>
    </submittedName>
</protein>
<accession>A0A1G8FM94</accession>
<keyword evidence="5 9" id="KW-0812">Transmembrane</keyword>
<evidence type="ECO:0000256" key="2">
    <source>
        <dbReference type="ARBA" id="ARBA00007822"/>
    </source>
</evidence>
<dbReference type="OrthoDB" id="3175079at2"/>
<dbReference type="GO" id="GO:0005886">
    <property type="term" value="C:plasma membrane"/>
    <property type="evidence" value="ECO:0007669"/>
    <property type="project" value="UniProtKB-SubCell"/>
</dbReference>
<proteinExistence type="inferred from homology"/>
<evidence type="ECO:0000313" key="10">
    <source>
        <dbReference type="EMBL" id="SDH83284.1"/>
    </source>
</evidence>
<dbReference type="RefSeq" id="WP_072736602.1">
    <property type="nucleotide sequence ID" value="NZ_CP048813.1"/>
</dbReference>
<dbReference type="Pfam" id="PF00893">
    <property type="entry name" value="Multi_Drug_Res"/>
    <property type="match status" value="1"/>
</dbReference>
<evidence type="ECO:0000256" key="4">
    <source>
        <dbReference type="ARBA" id="ARBA00022475"/>
    </source>
</evidence>
<keyword evidence="3" id="KW-0813">Transport</keyword>
<keyword evidence="8" id="KW-0046">Antibiotic resistance</keyword>
<dbReference type="InterPro" id="IPR000390">
    <property type="entry name" value="Small_drug/metabolite_transptr"/>
</dbReference>
<dbReference type="Proteomes" id="UP000183263">
    <property type="component" value="Unassembled WGS sequence"/>
</dbReference>
<evidence type="ECO:0000256" key="6">
    <source>
        <dbReference type="ARBA" id="ARBA00022989"/>
    </source>
</evidence>
<dbReference type="PANTHER" id="PTHR30561">
    <property type="entry name" value="SMR FAMILY PROTON-DEPENDENT DRUG EFFLUX TRANSPORTER SUGE"/>
    <property type="match status" value="1"/>
</dbReference>
<dbReference type="SUPFAM" id="SSF103481">
    <property type="entry name" value="Multidrug resistance efflux transporter EmrE"/>
    <property type="match status" value="1"/>
</dbReference>
<dbReference type="GO" id="GO:0022857">
    <property type="term" value="F:transmembrane transporter activity"/>
    <property type="evidence" value="ECO:0007669"/>
    <property type="project" value="InterPro"/>
</dbReference>
<dbReference type="PANTHER" id="PTHR30561:SF1">
    <property type="entry name" value="MULTIDRUG TRANSPORTER EMRE"/>
    <property type="match status" value="1"/>
</dbReference>
<organism evidence="10 11">
    <name type="scientific">Rhodococcus triatomae</name>
    <dbReference type="NCBI Taxonomy" id="300028"/>
    <lineage>
        <taxon>Bacteria</taxon>
        <taxon>Bacillati</taxon>
        <taxon>Actinomycetota</taxon>
        <taxon>Actinomycetes</taxon>
        <taxon>Mycobacteriales</taxon>
        <taxon>Nocardiaceae</taxon>
        <taxon>Rhodococcus</taxon>
    </lineage>
</organism>
<dbReference type="EMBL" id="FNDN01000003">
    <property type="protein sequence ID" value="SDH83284.1"/>
    <property type="molecule type" value="Genomic_DNA"/>
</dbReference>
<evidence type="ECO:0000256" key="1">
    <source>
        <dbReference type="ARBA" id="ARBA00004651"/>
    </source>
</evidence>
<evidence type="ECO:0000256" key="7">
    <source>
        <dbReference type="ARBA" id="ARBA00023136"/>
    </source>
</evidence>
<evidence type="ECO:0000256" key="5">
    <source>
        <dbReference type="ARBA" id="ARBA00022692"/>
    </source>
</evidence>
<dbReference type="AlphaFoldDB" id="A0A1G8FM94"/>
<keyword evidence="6" id="KW-1133">Transmembrane helix</keyword>
<comment type="similarity">
    <text evidence="2">Belongs to the drug/metabolite transporter (DMT) superfamily. Small multidrug resistance (SMR) (TC 2.A.7.1) family. Mmr subfamily.</text>
</comment>
<evidence type="ECO:0000256" key="8">
    <source>
        <dbReference type="ARBA" id="ARBA00023251"/>
    </source>
</evidence>
<name>A0A1G8FM94_9NOCA</name>
<dbReference type="GO" id="GO:0046677">
    <property type="term" value="P:response to antibiotic"/>
    <property type="evidence" value="ECO:0007669"/>
    <property type="project" value="UniProtKB-KW"/>
</dbReference>
<dbReference type="InterPro" id="IPR045324">
    <property type="entry name" value="Small_multidrug_res"/>
</dbReference>
<evidence type="ECO:0000256" key="9">
    <source>
        <dbReference type="RuleBase" id="RU003942"/>
    </source>
</evidence>
<dbReference type="Gene3D" id="1.10.3730.20">
    <property type="match status" value="1"/>
</dbReference>
<keyword evidence="11" id="KW-1185">Reference proteome</keyword>
<dbReference type="InterPro" id="IPR037185">
    <property type="entry name" value="EmrE-like"/>
</dbReference>